<dbReference type="InterPro" id="IPR027962">
    <property type="entry name" value="ERICH3"/>
</dbReference>
<dbReference type="GeneID" id="129604660"/>
<sequence length="264" mass="29098">MESYERESMRRIRRNSQTLLQDLFSRGAHGGGRDTPIPAQRGRDAGMIHSIASLIRAQSKLLLLEGPDTVEIYKLNEPAPPSTRASKDNLYLPAITAKASSLTPLRGSLSARVNGCHHSDRTTALSRYQSNLKAQREAKRSNVTVTMTYLGHGQRGAGLRSAPDELKVLQQVNGGENICVFKGSVRPGEQFQFVSQRHRGFPFSASLHVNGLVATRISCCCEYRYAPGFQQGRKGCFRLAWLQGGAPCYRSDTPQPQLNGIRSV</sequence>
<feature type="domain" description="DUF4590" evidence="1">
    <location>
        <begin position="163"/>
        <end position="251"/>
    </location>
</feature>
<keyword evidence="2" id="KW-1185">Reference proteome</keyword>
<evidence type="ECO:0000313" key="3">
    <source>
        <dbReference type="RefSeq" id="XP_055367989.1"/>
    </source>
</evidence>
<dbReference type="PANTHER" id="PTHR23034">
    <property type="entry name" value="GLUTAMATE-RICH PROTEIN 3"/>
    <property type="match status" value="1"/>
</dbReference>
<gene>
    <name evidence="3" type="primary">LOC129604660</name>
</gene>
<dbReference type="Pfam" id="PF15257">
    <property type="entry name" value="DUF4590"/>
    <property type="match status" value="1"/>
</dbReference>
<accession>A0A9W2Y279</accession>
<proteinExistence type="predicted"/>
<dbReference type="Proteomes" id="UP000515150">
    <property type="component" value="Chromosome 9"/>
</dbReference>
<dbReference type="InterPro" id="IPR048257">
    <property type="entry name" value="DUF4590"/>
</dbReference>
<name>A0A9W2Y279_BETSP</name>
<evidence type="ECO:0000313" key="2">
    <source>
        <dbReference type="Proteomes" id="UP000515150"/>
    </source>
</evidence>
<dbReference type="OrthoDB" id="120976at2759"/>
<dbReference type="PANTHER" id="PTHR23034:SF2">
    <property type="entry name" value="GLUTAMATE-RICH PROTEIN 3"/>
    <property type="match status" value="1"/>
</dbReference>
<dbReference type="KEGG" id="bspl:129604660"/>
<evidence type="ECO:0000259" key="1">
    <source>
        <dbReference type="Pfam" id="PF15257"/>
    </source>
</evidence>
<dbReference type="RefSeq" id="XP_055367989.1">
    <property type="nucleotide sequence ID" value="XM_055512014.1"/>
</dbReference>
<reference evidence="3" key="1">
    <citation type="submission" date="2025-08" db="UniProtKB">
        <authorList>
            <consortium name="RefSeq"/>
        </authorList>
    </citation>
    <scope>IDENTIFICATION</scope>
</reference>
<organism evidence="2 3">
    <name type="scientific">Betta splendens</name>
    <name type="common">Siamese fighting fish</name>
    <dbReference type="NCBI Taxonomy" id="158456"/>
    <lineage>
        <taxon>Eukaryota</taxon>
        <taxon>Metazoa</taxon>
        <taxon>Chordata</taxon>
        <taxon>Craniata</taxon>
        <taxon>Vertebrata</taxon>
        <taxon>Euteleostomi</taxon>
        <taxon>Actinopterygii</taxon>
        <taxon>Neopterygii</taxon>
        <taxon>Teleostei</taxon>
        <taxon>Neoteleostei</taxon>
        <taxon>Acanthomorphata</taxon>
        <taxon>Anabantaria</taxon>
        <taxon>Anabantiformes</taxon>
        <taxon>Anabantoidei</taxon>
        <taxon>Osphronemidae</taxon>
        <taxon>Betta</taxon>
    </lineage>
</organism>
<protein>
    <submittedName>
        <fullName evidence="3">Uncharacterized protein LOC129604660</fullName>
    </submittedName>
</protein>
<dbReference type="AlphaFoldDB" id="A0A9W2Y279"/>